<reference evidence="2" key="1">
    <citation type="submission" date="2018-05" db="EMBL/GenBank/DDBJ databases">
        <authorList>
            <person name="Lanie J.A."/>
            <person name="Ng W.-L."/>
            <person name="Kazmierczak K.M."/>
            <person name="Andrzejewski T.M."/>
            <person name="Davidsen T.M."/>
            <person name="Wayne K.J."/>
            <person name="Tettelin H."/>
            <person name="Glass J.I."/>
            <person name="Rusch D."/>
            <person name="Podicherti R."/>
            <person name="Tsui H.-C.T."/>
            <person name="Winkler M.E."/>
        </authorList>
    </citation>
    <scope>NUCLEOTIDE SEQUENCE</scope>
</reference>
<dbReference type="Pfam" id="PF12705">
    <property type="entry name" value="PDDEXK_1"/>
    <property type="match status" value="1"/>
</dbReference>
<dbReference type="EMBL" id="UINC01043136">
    <property type="protein sequence ID" value="SVB46742.1"/>
    <property type="molecule type" value="Genomic_DNA"/>
</dbReference>
<protein>
    <recommendedName>
        <fullName evidence="1">PD-(D/E)XK endonuclease-like domain-containing protein</fullName>
    </recommendedName>
</protein>
<gene>
    <name evidence="2" type="ORF">METZ01_LOCUS199596</name>
</gene>
<dbReference type="InterPro" id="IPR038726">
    <property type="entry name" value="PDDEXK_AddAB-type"/>
</dbReference>
<dbReference type="Gene3D" id="3.90.320.10">
    <property type="match status" value="1"/>
</dbReference>
<evidence type="ECO:0000313" key="2">
    <source>
        <dbReference type="EMBL" id="SVB46742.1"/>
    </source>
</evidence>
<feature type="domain" description="PD-(D/E)XK endonuclease-like" evidence="1">
    <location>
        <begin position="18"/>
        <end position="262"/>
    </location>
</feature>
<name>A0A382E8Q1_9ZZZZ</name>
<evidence type="ECO:0000259" key="1">
    <source>
        <dbReference type="Pfam" id="PF12705"/>
    </source>
</evidence>
<dbReference type="InterPro" id="IPR011604">
    <property type="entry name" value="PDDEXK-like_dom_sf"/>
</dbReference>
<dbReference type="AlphaFoldDB" id="A0A382E8Q1"/>
<accession>A0A382E8Q1</accession>
<organism evidence="2">
    <name type="scientific">marine metagenome</name>
    <dbReference type="NCBI Taxonomy" id="408172"/>
    <lineage>
        <taxon>unclassified sequences</taxon>
        <taxon>metagenomes</taxon>
        <taxon>ecological metagenomes</taxon>
    </lineage>
</organism>
<proteinExistence type="predicted"/>
<sequence>MKSMQPPADRIVLRQSWLNEMGMCPERARQSMLGISQDTQSTSTMLGTAVHYGIEQCLTEVMETGDPLTREQTVDMALGYWHDHRSEIVRWNHKEAEPPKIIEANAAVWWDEVRPIVRPTAVEWTFELPLVVDHKPEIWLKGTVDCVQEFPQPIIDWKNPGRKPSNDWEKKRWSVQAAAYTWAVATQSDNGLTEPLGFQFVHLVKGKVHTTLVDSGPAEWASLVALARSAGTLIAADLPVWPLRMEGWHCSPKWCGAWGSCRGRFSGPDPWNQLEEG</sequence>